<feature type="region of interest" description="Disordered" evidence="1">
    <location>
        <begin position="199"/>
        <end position="233"/>
    </location>
</feature>
<comment type="caution">
    <text evidence="4">The sequence shown here is derived from an EMBL/GenBank/DDBJ whole genome shotgun (WGS) entry which is preliminary data.</text>
</comment>
<name>A0ABP8PW11_9BACT</name>
<reference evidence="5" key="1">
    <citation type="journal article" date="2019" name="Int. J. Syst. Evol. Microbiol.">
        <title>The Global Catalogue of Microorganisms (GCM) 10K type strain sequencing project: providing services to taxonomists for standard genome sequencing and annotation.</title>
        <authorList>
            <consortium name="The Broad Institute Genomics Platform"/>
            <consortium name="The Broad Institute Genome Sequencing Center for Infectious Disease"/>
            <person name="Wu L."/>
            <person name="Ma J."/>
        </authorList>
    </citation>
    <scope>NUCLEOTIDE SEQUENCE [LARGE SCALE GENOMIC DNA]</scope>
    <source>
        <strain evidence="5">JCM 17841</strain>
    </source>
</reference>
<dbReference type="PANTHER" id="PTHR33408">
    <property type="entry name" value="TRANSPOSASE"/>
    <property type="match status" value="1"/>
</dbReference>
<feature type="domain" description="Transposase DDE" evidence="3">
    <location>
        <begin position="364"/>
        <end position="465"/>
    </location>
</feature>
<dbReference type="NCBIfam" id="NF033551">
    <property type="entry name" value="transpos_IS1182"/>
    <property type="match status" value="1"/>
</dbReference>
<dbReference type="InterPro" id="IPR025668">
    <property type="entry name" value="Tnp_DDE_dom"/>
</dbReference>
<evidence type="ECO:0000259" key="3">
    <source>
        <dbReference type="Pfam" id="PF13751"/>
    </source>
</evidence>
<keyword evidence="5" id="KW-1185">Reference proteome</keyword>
<accession>A0ABP8PW11</accession>
<evidence type="ECO:0000259" key="2">
    <source>
        <dbReference type="Pfam" id="PF05598"/>
    </source>
</evidence>
<dbReference type="Pfam" id="PF13751">
    <property type="entry name" value="DDE_Tnp_1_6"/>
    <property type="match status" value="1"/>
</dbReference>
<evidence type="ECO:0000313" key="4">
    <source>
        <dbReference type="EMBL" id="GAA4492909.1"/>
    </source>
</evidence>
<dbReference type="InterPro" id="IPR047629">
    <property type="entry name" value="IS1182_transpos"/>
</dbReference>
<dbReference type="Proteomes" id="UP001501243">
    <property type="component" value="Unassembled WGS sequence"/>
</dbReference>
<dbReference type="Pfam" id="PF05598">
    <property type="entry name" value="DUF772"/>
    <property type="match status" value="1"/>
</dbReference>
<protein>
    <submittedName>
        <fullName evidence="4">IS1182 family transposase</fullName>
    </submittedName>
</protein>
<evidence type="ECO:0000256" key="1">
    <source>
        <dbReference type="SAM" id="MobiDB-lite"/>
    </source>
</evidence>
<gene>
    <name evidence="4" type="ORF">GCM10023172_00770</name>
</gene>
<feature type="domain" description="Transposase InsH N-terminal" evidence="2">
    <location>
        <begin position="16"/>
        <end position="111"/>
    </location>
</feature>
<organism evidence="4 5">
    <name type="scientific">Hymenobacter ginsengisoli</name>
    <dbReference type="NCBI Taxonomy" id="1051626"/>
    <lineage>
        <taxon>Bacteria</taxon>
        <taxon>Pseudomonadati</taxon>
        <taxon>Bacteroidota</taxon>
        <taxon>Cytophagia</taxon>
        <taxon>Cytophagales</taxon>
        <taxon>Hymenobacteraceae</taxon>
        <taxon>Hymenobacter</taxon>
    </lineage>
</organism>
<evidence type="ECO:0000313" key="5">
    <source>
        <dbReference type="Proteomes" id="UP001501243"/>
    </source>
</evidence>
<dbReference type="InterPro" id="IPR008490">
    <property type="entry name" value="Transposase_InsH_N"/>
</dbReference>
<dbReference type="EMBL" id="BAABGQ010000001">
    <property type="protein sequence ID" value="GAA4492909.1"/>
    <property type="molecule type" value="Genomic_DNA"/>
</dbReference>
<proteinExistence type="predicted"/>
<sequence length="494" mass="55701">MQGQKQFTDKVVVRFRLSERVPRHNLYRRLDEVLDLRFLYEETQALYSHTGQPSLDPVVFFKLLLVGRLENIASDRRLLDHCAMRLDILLFLGYELDEELPWHSTVSRTRQLYPATLFEHLFDRVFHLCVAQGLVAGETQAIDSAPVKANASLDSLCEKQEVAPPVLTVAGQPAQTPTLPAAAPLSAPAHQLRREAARKAKHGPETGALGGKRPNARLVSNKTHYSPSDPEARISIKPGKARALNYLCSLAVDPAKGVISHIQADLADSRDSLHLPGLIERLQSRLLTNEVPLREVVADTNYSNGFNYAFLEQRGLTGWIPTSKLYKPSIEGFTYLPEENAYQCRAGKLRPFRNYGSTPDGGWQRNYRADYKDCTRCPLKSFCTPGAPQRKITRTAFDVPYSRAWQRQHSRQGRYMRRVRQSTVEPALGQLLPHYGLRRLGTKGQAGAHKTMLLAATAYNLKKLLKHRVKQPQSMALVIQPDHLQATNSLFWRA</sequence>